<comment type="caution">
    <text evidence="3">The sequence shown here is derived from an EMBL/GenBank/DDBJ whole genome shotgun (WGS) entry which is preliminary data.</text>
</comment>
<name>A0A5U3F9B5_SALET</name>
<feature type="domain" description="Surface lipoprotein assembly modifier N-terminal TPR repeats region" evidence="2">
    <location>
        <begin position="34"/>
        <end position="129"/>
    </location>
</feature>
<proteinExistence type="predicted"/>
<dbReference type="Gene3D" id="1.25.40.10">
    <property type="entry name" value="Tetratricopeptide repeat domain"/>
    <property type="match status" value="1"/>
</dbReference>
<accession>A0A5U3F9B5</accession>
<dbReference type="Pfam" id="PF24575">
    <property type="entry name" value="TPR_Slam"/>
    <property type="match status" value="1"/>
</dbReference>
<gene>
    <name evidence="3" type="ORF">S301_22590</name>
</gene>
<keyword evidence="1" id="KW-0175">Coiled coil</keyword>
<evidence type="ECO:0000256" key="1">
    <source>
        <dbReference type="SAM" id="Coils"/>
    </source>
</evidence>
<dbReference type="SUPFAM" id="SSF48452">
    <property type="entry name" value="TPR-like"/>
    <property type="match status" value="1"/>
</dbReference>
<reference evidence="3" key="1">
    <citation type="submission" date="2018-07" db="EMBL/GenBank/DDBJ databases">
        <authorList>
            <consortium name="GenomeTrakr network: Whole genome sequencing for foodborne pathogen traceback"/>
        </authorList>
    </citation>
    <scope>NUCLEOTIDE SEQUENCE [LARGE SCALE GENOMIC DNA]</scope>
    <source>
        <strain evidence="3">CFSAN002851</strain>
    </source>
</reference>
<organism evidence="3">
    <name type="scientific">Salmonella enterica I</name>
    <dbReference type="NCBI Taxonomy" id="59201"/>
    <lineage>
        <taxon>Bacteria</taxon>
        <taxon>Pseudomonadati</taxon>
        <taxon>Pseudomonadota</taxon>
        <taxon>Gammaproteobacteria</taxon>
        <taxon>Enterobacterales</taxon>
        <taxon>Enterobacteriaceae</taxon>
        <taxon>Salmonella</taxon>
    </lineage>
</organism>
<dbReference type="Proteomes" id="UP000839575">
    <property type="component" value="Unassembled WGS sequence"/>
</dbReference>
<feature type="coiled-coil region" evidence="1">
    <location>
        <begin position="115"/>
        <end position="142"/>
    </location>
</feature>
<evidence type="ECO:0000313" key="3">
    <source>
        <dbReference type="EMBL" id="EBP4001368.1"/>
    </source>
</evidence>
<evidence type="ECO:0000259" key="2">
    <source>
        <dbReference type="Pfam" id="PF24575"/>
    </source>
</evidence>
<feature type="non-terminal residue" evidence="3">
    <location>
        <position position="159"/>
    </location>
</feature>
<dbReference type="AlphaFoldDB" id="A0A5U3F9B5"/>
<protein>
    <recommendedName>
        <fullName evidence="2">Surface lipoprotein assembly modifier N-terminal TPR repeats region domain-containing protein</fullName>
    </recommendedName>
</protein>
<sequence>MKIIAYIRLMQGNPSAMTFILLILFSSSVPAKQKNQGIVHTDFINYLVNNDPVGVKNTLQYCDKCLQNIDPLFLDWANAILEYHKKNYAESIQYYRKIISARPDWYSARLQLATVLYLNKDILSAEEQLRKLRSEHLTEEAAGLIDRFIARVQKTDHWS</sequence>
<dbReference type="InterPro" id="IPR057556">
    <property type="entry name" value="TPR_Slam"/>
</dbReference>
<dbReference type="InterPro" id="IPR011990">
    <property type="entry name" value="TPR-like_helical_dom_sf"/>
</dbReference>
<dbReference type="EMBL" id="AAGLPX010000064">
    <property type="protein sequence ID" value="EBP4001368.1"/>
    <property type="molecule type" value="Genomic_DNA"/>
</dbReference>